<evidence type="ECO:0000259" key="1">
    <source>
        <dbReference type="Pfam" id="PF09331"/>
    </source>
</evidence>
<feature type="domain" description="DUF1985" evidence="1">
    <location>
        <begin position="3"/>
        <end position="64"/>
    </location>
</feature>
<gene>
    <name evidence="2" type="ORF">FNV43_RR08774</name>
</gene>
<accession>A0A8K0H8U1</accession>
<protein>
    <recommendedName>
        <fullName evidence="1">DUF1985 domain-containing protein</fullName>
    </recommendedName>
</protein>
<dbReference type="Pfam" id="PF09331">
    <property type="entry name" value="DUF1985"/>
    <property type="match status" value="1"/>
</dbReference>
<dbReference type="AlphaFoldDB" id="A0A8K0H8U1"/>
<dbReference type="InterPro" id="IPR015410">
    <property type="entry name" value="DUF1985"/>
</dbReference>
<evidence type="ECO:0000313" key="3">
    <source>
        <dbReference type="Proteomes" id="UP000796880"/>
    </source>
</evidence>
<keyword evidence="3" id="KW-1185">Reference proteome</keyword>
<dbReference type="Proteomes" id="UP000796880">
    <property type="component" value="Unassembled WGS sequence"/>
</dbReference>
<dbReference type="OrthoDB" id="1930729at2759"/>
<dbReference type="EMBL" id="VOIH02000004">
    <property type="protein sequence ID" value="KAF3448066.1"/>
    <property type="molecule type" value="Genomic_DNA"/>
</dbReference>
<proteinExistence type="predicted"/>
<dbReference type="PANTHER" id="PTHR48449">
    <property type="entry name" value="DUF1985 DOMAIN-CONTAINING PROTEIN"/>
    <property type="match status" value="1"/>
</dbReference>
<reference evidence="2" key="1">
    <citation type="submission" date="2020-03" db="EMBL/GenBank/DDBJ databases">
        <title>A high-quality chromosome-level genome assembly of a woody plant with both climbing and erect habits, Rhamnella rubrinervis.</title>
        <authorList>
            <person name="Lu Z."/>
            <person name="Yang Y."/>
            <person name="Zhu X."/>
            <person name="Sun Y."/>
        </authorList>
    </citation>
    <scope>NUCLEOTIDE SEQUENCE</scope>
    <source>
        <strain evidence="2">BYM</strain>
        <tissue evidence="2">Leaf</tissue>
    </source>
</reference>
<evidence type="ECO:0000313" key="2">
    <source>
        <dbReference type="EMBL" id="KAF3448066.1"/>
    </source>
</evidence>
<dbReference type="PANTHER" id="PTHR48449:SF1">
    <property type="entry name" value="DUF1985 DOMAIN-CONTAINING PROTEIN"/>
    <property type="match status" value="1"/>
</dbReference>
<sequence length="385" mass="44882">MNLKRSNLEDKDDMVKLTLIYFLECGILGKESQVGINEQHLSMVEDLNYFNQYAWGLESYNATIISMHRALGLRQGKLNESATYSLCGFPLAFQVWGYETIPLMGDLYANKFLSMDSMRELQSIDMKVERMAIDVQSIDMRVDRMATEFSEFRLDTMQAFRSMQDSMQEAFEFMRKQYHPGHHDTHMHDATEDVAMGDEGGAPDLNMNMVDDDSEVQYVTPSKMVQREPRIKKQSEFLKSPFVLTTDTRETLKNTLPYPPEHFNPKRDFSEELSTNFWTYFTSDTDPLVDMTICDVNKEFFNILLNEGYWLNEKGVLEGRWPAFSKFRKDNPKQSYQFDNTLLDYITGHSYKPYGQDWKHCDHRRLRGVHAQGDGVHTCKHGDII</sequence>
<comment type="caution">
    <text evidence="2">The sequence shown here is derived from an EMBL/GenBank/DDBJ whole genome shotgun (WGS) entry which is preliminary data.</text>
</comment>
<name>A0A8K0H8U1_9ROSA</name>
<organism evidence="2 3">
    <name type="scientific">Rhamnella rubrinervis</name>
    <dbReference type="NCBI Taxonomy" id="2594499"/>
    <lineage>
        <taxon>Eukaryota</taxon>
        <taxon>Viridiplantae</taxon>
        <taxon>Streptophyta</taxon>
        <taxon>Embryophyta</taxon>
        <taxon>Tracheophyta</taxon>
        <taxon>Spermatophyta</taxon>
        <taxon>Magnoliopsida</taxon>
        <taxon>eudicotyledons</taxon>
        <taxon>Gunneridae</taxon>
        <taxon>Pentapetalae</taxon>
        <taxon>rosids</taxon>
        <taxon>fabids</taxon>
        <taxon>Rosales</taxon>
        <taxon>Rhamnaceae</taxon>
        <taxon>rhamnoid group</taxon>
        <taxon>Rhamneae</taxon>
        <taxon>Rhamnella</taxon>
    </lineage>
</organism>